<gene>
    <name evidence="2" type="ORF">CTAM01_06208</name>
</gene>
<accession>A0ABQ9RCG4</accession>
<dbReference type="EMBL" id="MLFU01000017">
    <property type="protein sequence ID" value="KAK1500756.1"/>
    <property type="molecule type" value="Genomic_DNA"/>
</dbReference>
<evidence type="ECO:0000256" key="1">
    <source>
        <dbReference type="SAM" id="SignalP"/>
    </source>
</evidence>
<dbReference type="Proteomes" id="UP001227543">
    <property type="component" value="Unassembled WGS sequence"/>
</dbReference>
<protein>
    <recommendedName>
        <fullName evidence="4">Integral membrane protein</fullName>
    </recommendedName>
</protein>
<organism evidence="2 3">
    <name type="scientific">Colletotrichum tamarilloi</name>
    <dbReference type="NCBI Taxonomy" id="1209934"/>
    <lineage>
        <taxon>Eukaryota</taxon>
        <taxon>Fungi</taxon>
        <taxon>Dikarya</taxon>
        <taxon>Ascomycota</taxon>
        <taxon>Pezizomycotina</taxon>
        <taxon>Sordariomycetes</taxon>
        <taxon>Hypocreomycetidae</taxon>
        <taxon>Glomerellales</taxon>
        <taxon>Glomerellaceae</taxon>
        <taxon>Colletotrichum</taxon>
        <taxon>Colletotrichum acutatum species complex</taxon>
    </lineage>
</organism>
<sequence length="238" mass="25460">MRITSACASTALACLLLLTSANTVLLYLSRRTHARHRGCLFDAVLVIGATQVVVVVRAKTEHRKPYWTGRFLGLSRTWTDVSKILLFIGSARTTQGSSSVTLLGSAISQPNLPTSLEAAGLHLIPSPSTQSGRHPFFPAAAQPLSASLSMSICIRTEHLHQVSALRVPSRQVALTASAGWSGIRCVSICTVRTLTEAGTYSLRCTMGYLSSSRRPSSSRELGGASWAKQAIIAWPARG</sequence>
<name>A0ABQ9RCG4_9PEZI</name>
<feature type="signal peptide" evidence="1">
    <location>
        <begin position="1"/>
        <end position="21"/>
    </location>
</feature>
<comment type="caution">
    <text evidence="2">The sequence shown here is derived from an EMBL/GenBank/DDBJ whole genome shotgun (WGS) entry which is preliminary data.</text>
</comment>
<keyword evidence="3" id="KW-1185">Reference proteome</keyword>
<dbReference type="RefSeq" id="XP_060382965.1">
    <property type="nucleotide sequence ID" value="XM_060522237.1"/>
</dbReference>
<evidence type="ECO:0000313" key="2">
    <source>
        <dbReference type="EMBL" id="KAK1500756.1"/>
    </source>
</evidence>
<dbReference type="GeneID" id="85406475"/>
<evidence type="ECO:0008006" key="4">
    <source>
        <dbReference type="Google" id="ProtNLM"/>
    </source>
</evidence>
<reference evidence="2 3" key="1">
    <citation type="submission" date="2016-10" db="EMBL/GenBank/DDBJ databases">
        <title>The genome sequence of Colletotrichum fioriniae PJ7.</title>
        <authorList>
            <person name="Baroncelli R."/>
        </authorList>
    </citation>
    <scope>NUCLEOTIDE SEQUENCE [LARGE SCALE GENOMIC DNA]</scope>
    <source>
        <strain evidence="2 3">Tom-12</strain>
    </source>
</reference>
<evidence type="ECO:0000313" key="3">
    <source>
        <dbReference type="Proteomes" id="UP001227543"/>
    </source>
</evidence>
<proteinExistence type="predicted"/>
<feature type="chain" id="PRO_5046694430" description="Integral membrane protein" evidence="1">
    <location>
        <begin position="22"/>
        <end position="238"/>
    </location>
</feature>
<keyword evidence="1" id="KW-0732">Signal</keyword>